<evidence type="ECO:0000313" key="4">
    <source>
        <dbReference type="Proteomes" id="UP000288405"/>
    </source>
</evidence>
<organism evidence="3 4">
    <name type="scientific">Aliidiomarina sanyensis</name>
    <dbReference type="NCBI Taxonomy" id="1249555"/>
    <lineage>
        <taxon>Bacteria</taxon>
        <taxon>Pseudomonadati</taxon>
        <taxon>Pseudomonadota</taxon>
        <taxon>Gammaproteobacteria</taxon>
        <taxon>Alteromonadales</taxon>
        <taxon>Idiomarinaceae</taxon>
        <taxon>Aliidiomarina</taxon>
    </lineage>
</organism>
<gene>
    <name evidence="3" type="ORF">CWE11_02660</name>
</gene>
<feature type="domain" description="M23ase beta-sheet core" evidence="2">
    <location>
        <begin position="298"/>
        <end position="391"/>
    </location>
</feature>
<dbReference type="InterPro" id="IPR011055">
    <property type="entry name" value="Dup_hybrid_motif"/>
</dbReference>
<dbReference type="InterPro" id="IPR050570">
    <property type="entry name" value="Cell_wall_metabolism_enzyme"/>
</dbReference>
<dbReference type="Proteomes" id="UP000288405">
    <property type="component" value="Unassembled WGS sequence"/>
</dbReference>
<dbReference type="CDD" id="cd12797">
    <property type="entry name" value="M23_peptidase"/>
    <property type="match status" value="1"/>
</dbReference>
<protein>
    <submittedName>
        <fullName evidence="3">Peptidase M23</fullName>
    </submittedName>
</protein>
<reference evidence="3 4" key="1">
    <citation type="journal article" date="2011" name="Front. Microbiol.">
        <title>Genomic signatures of strain selection and enhancement in Bacillus atrophaeus var. globigii, a historical biowarfare simulant.</title>
        <authorList>
            <person name="Gibbons H.S."/>
            <person name="Broomall S.M."/>
            <person name="McNew L.A."/>
            <person name="Daligault H."/>
            <person name="Chapman C."/>
            <person name="Bruce D."/>
            <person name="Karavis M."/>
            <person name="Krepps M."/>
            <person name="McGregor P.A."/>
            <person name="Hong C."/>
            <person name="Park K.H."/>
            <person name="Akmal A."/>
            <person name="Feldman A."/>
            <person name="Lin J.S."/>
            <person name="Chang W.E."/>
            <person name="Higgs B.W."/>
            <person name="Demirev P."/>
            <person name="Lindquist J."/>
            <person name="Liem A."/>
            <person name="Fochler E."/>
            <person name="Read T.D."/>
            <person name="Tapia R."/>
            <person name="Johnson S."/>
            <person name="Bishop-Lilly K.A."/>
            <person name="Detter C."/>
            <person name="Han C."/>
            <person name="Sozhamannan S."/>
            <person name="Rosenzweig C.N."/>
            <person name="Skowronski E.W."/>
        </authorList>
    </citation>
    <scope>NUCLEOTIDE SEQUENCE [LARGE SCALE GENOMIC DNA]</scope>
    <source>
        <strain evidence="3 4">GYP-17</strain>
    </source>
</reference>
<dbReference type="GO" id="GO:0004222">
    <property type="term" value="F:metalloendopeptidase activity"/>
    <property type="evidence" value="ECO:0007669"/>
    <property type="project" value="TreeGrafter"/>
</dbReference>
<dbReference type="EMBL" id="PIPM01000002">
    <property type="protein sequence ID" value="RUO35678.1"/>
    <property type="molecule type" value="Genomic_DNA"/>
</dbReference>
<dbReference type="SUPFAM" id="SSF51261">
    <property type="entry name" value="Duplicated hybrid motif"/>
    <property type="match status" value="1"/>
</dbReference>
<name>A0A432WPL2_9GAMM</name>
<accession>A0A432WPL2</accession>
<dbReference type="PANTHER" id="PTHR21666">
    <property type="entry name" value="PEPTIDASE-RELATED"/>
    <property type="match status" value="1"/>
</dbReference>
<dbReference type="PANTHER" id="PTHR21666:SF270">
    <property type="entry name" value="MUREIN HYDROLASE ACTIVATOR ENVC"/>
    <property type="match status" value="1"/>
</dbReference>
<dbReference type="Gene3D" id="6.10.250.3150">
    <property type="match status" value="1"/>
</dbReference>
<dbReference type="AlphaFoldDB" id="A0A432WPL2"/>
<evidence type="ECO:0000313" key="3">
    <source>
        <dbReference type="EMBL" id="RUO35678.1"/>
    </source>
</evidence>
<keyword evidence="4" id="KW-1185">Reference proteome</keyword>
<dbReference type="FunFam" id="2.70.70.10:FF:000003">
    <property type="entry name" value="Murein hydrolase activator EnvC"/>
    <property type="match status" value="1"/>
</dbReference>
<feature type="coiled-coil region" evidence="1">
    <location>
        <begin position="171"/>
        <end position="258"/>
    </location>
</feature>
<sequence>MGVTRTIHLRGARWFLSPLLYLCLMSMMVLAPPSIAQSNNPAEEAARAERQLQQLQRDIQQRRQSLERRQQRLSRGERELRQLETQVQQATQALQETQQRIRSVEAHIQELEKEQTRLQSEVEQQAAHLSDQIESAYRSGDHGFLKMLLNQQSPARFERMMAYYSFLNEARLEQLEKLHALERQLAAVQAEVGEQRQALARTQQQQERQRTDLANKRQEQQQLVARLEREQRSEQAELDTMLRNEQELNEMLTALQEVMARQPFNLTGLANLRGQLSWPVQGRIRYNFGDQRSGQVRWRGVVLDAQAEAEVKAIADGRVLYSDWLRGYGMVIVVDHGEGDMSLYGYNQALLKNVGEPVRRGETIALVGQSGGRSEPALYFEIRRQGNPVNPAPFIRR</sequence>
<dbReference type="OrthoDB" id="9784703at2"/>
<dbReference type="RefSeq" id="WP_126776057.1">
    <property type="nucleotide sequence ID" value="NZ_PIPM01000002.1"/>
</dbReference>
<evidence type="ECO:0000256" key="1">
    <source>
        <dbReference type="SAM" id="Coils"/>
    </source>
</evidence>
<dbReference type="Pfam" id="PF01551">
    <property type="entry name" value="Peptidase_M23"/>
    <property type="match status" value="1"/>
</dbReference>
<dbReference type="InterPro" id="IPR016047">
    <property type="entry name" value="M23ase_b-sheet_dom"/>
</dbReference>
<comment type="caution">
    <text evidence="3">The sequence shown here is derived from an EMBL/GenBank/DDBJ whole genome shotgun (WGS) entry which is preliminary data.</text>
</comment>
<feature type="coiled-coil region" evidence="1">
    <location>
        <begin position="38"/>
        <end position="128"/>
    </location>
</feature>
<evidence type="ECO:0000259" key="2">
    <source>
        <dbReference type="Pfam" id="PF01551"/>
    </source>
</evidence>
<proteinExistence type="predicted"/>
<keyword evidence="1" id="KW-0175">Coiled coil</keyword>
<dbReference type="Gene3D" id="2.70.70.10">
    <property type="entry name" value="Glucose Permease (Domain IIA)"/>
    <property type="match status" value="1"/>
</dbReference>